<dbReference type="Pfam" id="PF01464">
    <property type="entry name" value="SLT"/>
    <property type="match status" value="1"/>
</dbReference>
<dbReference type="Gene3D" id="1.10.530.10">
    <property type="match status" value="1"/>
</dbReference>
<dbReference type="SUPFAM" id="SSF53955">
    <property type="entry name" value="Lysozyme-like"/>
    <property type="match status" value="1"/>
</dbReference>
<sequence length="191" mass="22328">MRAVLIACIIIFCYSVADCDMIERCKKYMPIVIREARYHIGMSAPAHYFMGQIEQESRCNEGATAFDGGMGLGQIMPEVAKDLHQRYPELREFAYNPYDPKWNIRAMILYDRACYREVLCQDWYFAFRAYNGGAGLLNREIARAGSCEIPKVEEQCERRKRKLKSGTILDFCKVNIEYPYKIFKKAEKWAR</sequence>
<feature type="domain" description="Transglycosylase SLT" evidence="1">
    <location>
        <begin position="48"/>
        <end position="147"/>
    </location>
</feature>
<protein>
    <submittedName>
        <fullName evidence="2">Lytic transglycosylase domain-containing protein</fullName>
    </submittedName>
</protein>
<comment type="caution">
    <text evidence="2">The sequence shown here is derived from an EMBL/GenBank/DDBJ whole genome shotgun (WGS) entry which is preliminary data.</text>
</comment>
<dbReference type="CDD" id="cd00254">
    <property type="entry name" value="LT-like"/>
    <property type="match status" value="1"/>
</dbReference>
<dbReference type="EMBL" id="DTHO01000058">
    <property type="protein sequence ID" value="HGG99836.1"/>
    <property type="molecule type" value="Genomic_DNA"/>
</dbReference>
<reference evidence="2" key="1">
    <citation type="journal article" date="2020" name="mSystems">
        <title>Genome- and Community-Level Interaction Insights into Carbon Utilization and Element Cycling Functions of Hydrothermarchaeota in Hydrothermal Sediment.</title>
        <authorList>
            <person name="Zhou Z."/>
            <person name="Liu Y."/>
            <person name="Xu W."/>
            <person name="Pan J."/>
            <person name="Luo Z.H."/>
            <person name="Li M."/>
        </authorList>
    </citation>
    <scope>NUCLEOTIDE SEQUENCE [LARGE SCALE GENOMIC DNA]</scope>
    <source>
        <strain evidence="2">SpSt-788</strain>
    </source>
</reference>
<name>A0A7C4AJT0_9BACT</name>
<dbReference type="AlphaFoldDB" id="A0A7C4AJT0"/>
<accession>A0A7C4AJT0</accession>
<evidence type="ECO:0000259" key="1">
    <source>
        <dbReference type="Pfam" id="PF01464"/>
    </source>
</evidence>
<dbReference type="InterPro" id="IPR023346">
    <property type="entry name" value="Lysozyme-like_dom_sf"/>
</dbReference>
<proteinExistence type="predicted"/>
<organism evidence="2">
    <name type="scientific">Thermodesulfovibrio aggregans</name>
    <dbReference type="NCBI Taxonomy" id="86166"/>
    <lineage>
        <taxon>Bacteria</taxon>
        <taxon>Pseudomonadati</taxon>
        <taxon>Nitrospirota</taxon>
        <taxon>Thermodesulfovibrionia</taxon>
        <taxon>Thermodesulfovibrionales</taxon>
        <taxon>Thermodesulfovibrionaceae</taxon>
        <taxon>Thermodesulfovibrio</taxon>
    </lineage>
</organism>
<evidence type="ECO:0000313" key="2">
    <source>
        <dbReference type="EMBL" id="HGG99836.1"/>
    </source>
</evidence>
<dbReference type="InterPro" id="IPR008258">
    <property type="entry name" value="Transglycosylase_SLT_dom_1"/>
</dbReference>
<gene>
    <name evidence="2" type="ORF">ENV75_05255</name>
</gene>